<evidence type="ECO:0000259" key="3">
    <source>
        <dbReference type="Pfam" id="PF01557"/>
    </source>
</evidence>
<dbReference type="Pfam" id="PF01557">
    <property type="entry name" value="FAA_hydrolase"/>
    <property type="match status" value="1"/>
</dbReference>
<dbReference type="SUPFAM" id="SSF56529">
    <property type="entry name" value="FAH"/>
    <property type="match status" value="1"/>
</dbReference>
<protein>
    <submittedName>
        <fullName evidence="4">2-keto-4-pentenoate hydratase</fullName>
    </submittedName>
</protein>
<evidence type="ECO:0000313" key="4">
    <source>
        <dbReference type="EMBL" id="GGK53125.1"/>
    </source>
</evidence>
<dbReference type="FunFam" id="3.90.850.10:FF:000002">
    <property type="entry name" value="2-hydroxyhepta-2,4-diene-1,7-dioate isomerase"/>
    <property type="match status" value="1"/>
</dbReference>
<feature type="domain" description="Fumarylacetoacetase-like C-terminal" evidence="3">
    <location>
        <begin position="72"/>
        <end position="277"/>
    </location>
</feature>
<gene>
    <name evidence="4" type="ORF">GCM10011322_44990</name>
</gene>
<dbReference type="InterPro" id="IPR011234">
    <property type="entry name" value="Fumarylacetoacetase-like_C"/>
</dbReference>
<evidence type="ECO:0000256" key="1">
    <source>
        <dbReference type="ARBA" id="ARBA00010211"/>
    </source>
</evidence>
<dbReference type="GO" id="GO:0019752">
    <property type="term" value="P:carboxylic acid metabolic process"/>
    <property type="evidence" value="ECO:0007669"/>
    <property type="project" value="UniProtKB-ARBA"/>
</dbReference>
<sequence>MRYVRFGPPRAERPGALDGEGRLHDLSAALADIDPETIAAGLPRLDDDTLAARFPRVEGTPRLGSPVARPGKIVCVGLNYRAHIAEVGASPPREPVLFLKAPTALAGPADPVVLPSWSLSLDWEVELAMVVGTRIGAGWSGSVSDAVAGFAIANDLSDRSMQLDRGGQWTKGKSADGFCPLGPWLVTPDAVADPQTLGLTTRVNGVTRQEGSTADLVFGLDAILAYIGSVMTLLPGDLVLTGTPAGCAMGMAEPAYLKAGDVMELAIDGLGRQRTLVEAAR</sequence>
<dbReference type="AlphaFoldDB" id="A0A917QJE0"/>
<dbReference type="Proteomes" id="UP000600449">
    <property type="component" value="Unassembled WGS sequence"/>
</dbReference>
<dbReference type="EMBL" id="BMMF01000017">
    <property type="protein sequence ID" value="GGK53125.1"/>
    <property type="molecule type" value="Genomic_DNA"/>
</dbReference>
<dbReference type="PANTHER" id="PTHR42796:SF4">
    <property type="entry name" value="FUMARYLACETOACETATE HYDROLASE DOMAIN-CONTAINING PROTEIN 2A"/>
    <property type="match status" value="1"/>
</dbReference>
<dbReference type="PANTHER" id="PTHR42796">
    <property type="entry name" value="FUMARYLACETOACETATE HYDROLASE DOMAIN-CONTAINING PROTEIN 2A-RELATED"/>
    <property type="match status" value="1"/>
</dbReference>
<keyword evidence="2" id="KW-0479">Metal-binding</keyword>
<comment type="similarity">
    <text evidence="1">Belongs to the FAH family.</text>
</comment>
<evidence type="ECO:0000313" key="5">
    <source>
        <dbReference type="Proteomes" id="UP000600449"/>
    </source>
</evidence>
<keyword evidence="5" id="KW-1185">Reference proteome</keyword>
<name>A0A917QJE0_9HYPH</name>
<dbReference type="RefSeq" id="WP_188915529.1">
    <property type="nucleotide sequence ID" value="NZ_BMMF01000017.1"/>
</dbReference>
<proteinExistence type="inferred from homology"/>
<dbReference type="InterPro" id="IPR051121">
    <property type="entry name" value="FAH"/>
</dbReference>
<accession>A0A917QJE0</accession>
<organism evidence="4 5">
    <name type="scientific">Salinarimonas ramus</name>
    <dbReference type="NCBI Taxonomy" id="690164"/>
    <lineage>
        <taxon>Bacteria</taxon>
        <taxon>Pseudomonadati</taxon>
        <taxon>Pseudomonadota</taxon>
        <taxon>Alphaproteobacteria</taxon>
        <taxon>Hyphomicrobiales</taxon>
        <taxon>Salinarimonadaceae</taxon>
        <taxon>Salinarimonas</taxon>
    </lineage>
</organism>
<reference evidence="4 5" key="1">
    <citation type="journal article" date="2014" name="Int. J. Syst. Evol. Microbiol.">
        <title>Complete genome sequence of Corynebacterium casei LMG S-19264T (=DSM 44701T), isolated from a smear-ripened cheese.</title>
        <authorList>
            <consortium name="US DOE Joint Genome Institute (JGI-PGF)"/>
            <person name="Walter F."/>
            <person name="Albersmeier A."/>
            <person name="Kalinowski J."/>
            <person name="Ruckert C."/>
        </authorList>
    </citation>
    <scope>NUCLEOTIDE SEQUENCE [LARGE SCALE GENOMIC DNA]</scope>
    <source>
        <strain evidence="4 5">CGMCC 1.9161</strain>
    </source>
</reference>
<dbReference type="Gene3D" id="3.90.850.10">
    <property type="entry name" value="Fumarylacetoacetase-like, C-terminal domain"/>
    <property type="match status" value="1"/>
</dbReference>
<dbReference type="GO" id="GO:0016853">
    <property type="term" value="F:isomerase activity"/>
    <property type="evidence" value="ECO:0007669"/>
    <property type="project" value="UniProtKB-ARBA"/>
</dbReference>
<evidence type="ECO:0000256" key="2">
    <source>
        <dbReference type="ARBA" id="ARBA00022723"/>
    </source>
</evidence>
<comment type="caution">
    <text evidence="4">The sequence shown here is derived from an EMBL/GenBank/DDBJ whole genome shotgun (WGS) entry which is preliminary data.</text>
</comment>
<dbReference type="GO" id="GO:0046872">
    <property type="term" value="F:metal ion binding"/>
    <property type="evidence" value="ECO:0007669"/>
    <property type="project" value="UniProtKB-KW"/>
</dbReference>
<dbReference type="InterPro" id="IPR036663">
    <property type="entry name" value="Fumarylacetoacetase_C_sf"/>
</dbReference>